<protein>
    <submittedName>
        <fullName evidence="2">Uncharacterized protein</fullName>
    </submittedName>
</protein>
<reference evidence="2" key="2">
    <citation type="submission" date="2018-05" db="EMBL/GenBank/DDBJ databases">
        <title>OpunRS2 (Oryza punctata Reference Sequence Version 2).</title>
        <authorList>
            <person name="Zhang J."/>
            <person name="Kudrna D."/>
            <person name="Lee S."/>
            <person name="Talag J."/>
            <person name="Welchert J."/>
            <person name="Wing R.A."/>
        </authorList>
    </citation>
    <scope>NUCLEOTIDE SEQUENCE [LARGE SCALE GENOMIC DNA]</scope>
</reference>
<evidence type="ECO:0000256" key="1">
    <source>
        <dbReference type="SAM" id="MobiDB-lite"/>
    </source>
</evidence>
<dbReference type="HOGENOM" id="CLU_1638108_0_0_1"/>
<dbReference type="EnsemblPlants" id="OPUNC03G04500.1">
    <property type="protein sequence ID" value="OPUNC03G04500.1"/>
    <property type="gene ID" value="OPUNC03G04500"/>
</dbReference>
<name>A0A0E0K963_ORYPU</name>
<reference evidence="2" key="1">
    <citation type="submission" date="2015-04" db="UniProtKB">
        <authorList>
            <consortium name="EnsemblPlants"/>
        </authorList>
    </citation>
    <scope>IDENTIFICATION</scope>
</reference>
<dbReference type="Proteomes" id="UP000026962">
    <property type="component" value="Chromosome 3"/>
</dbReference>
<proteinExistence type="predicted"/>
<dbReference type="Gramene" id="OPUNC03G04500.1">
    <property type="protein sequence ID" value="OPUNC03G04500.1"/>
    <property type="gene ID" value="OPUNC03G04500"/>
</dbReference>
<sequence length="162" mass="17805">MCQFKISRLHGCMRMDRAENRVLKPDRPPGGGGGSHKSAIEEGTRSPLPSPSPPPLAERRCGRKVREKRELINWSNPALRSTKFTERSGDTNVSIQGHGLQRGQGTNMVIRAAVSVQCCGVLLAARPLEGDVVGGRLPPPRRRWEMFVMQILKTTTPAAPDM</sequence>
<evidence type="ECO:0000313" key="3">
    <source>
        <dbReference type="Proteomes" id="UP000026962"/>
    </source>
</evidence>
<organism evidence="2">
    <name type="scientific">Oryza punctata</name>
    <name type="common">Red rice</name>
    <dbReference type="NCBI Taxonomy" id="4537"/>
    <lineage>
        <taxon>Eukaryota</taxon>
        <taxon>Viridiplantae</taxon>
        <taxon>Streptophyta</taxon>
        <taxon>Embryophyta</taxon>
        <taxon>Tracheophyta</taxon>
        <taxon>Spermatophyta</taxon>
        <taxon>Magnoliopsida</taxon>
        <taxon>Liliopsida</taxon>
        <taxon>Poales</taxon>
        <taxon>Poaceae</taxon>
        <taxon>BOP clade</taxon>
        <taxon>Oryzoideae</taxon>
        <taxon>Oryzeae</taxon>
        <taxon>Oryzinae</taxon>
        <taxon>Oryza</taxon>
    </lineage>
</organism>
<evidence type="ECO:0000313" key="2">
    <source>
        <dbReference type="EnsemblPlants" id="OPUNC03G04500.1"/>
    </source>
</evidence>
<keyword evidence="3" id="KW-1185">Reference proteome</keyword>
<feature type="region of interest" description="Disordered" evidence="1">
    <location>
        <begin position="20"/>
        <end position="63"/>
    </location>
</feature>
<dbReference type="AlphaFoldDB" id="A0A0E0K963"/>
<accession>A0A0E0K963</accession>